<dbReference type="EMBL" id="JBAHYK010000638">
    <property type="protein sequence ID" value="KAL0572363.1"/>
    <property type="molecule type" value="Genomic_DNA"/>
</dbReference>
<evidence type="ECO:0000313" key="1">
    <source>
        <dbReference type="EMBL" id="KAL0572363.1"/>
    </source>
</evidence>
<organism evidence="1 2">
    <name type="scientific">Marasmius crinis-equi</name>
    <dbReference type="NCBI Taxonomy" id="585013"/>
    <lineage>
        <taxon>Eukaryota</taxon>
        <taxon>Fungi</taxon>
        <taxon>Dikarya</taxon>
        <taxon>Basidiomycota</taxon>
        <taxon>Agaricomycotina</taxon>
        <taxon>Agaricomycetes</taxon>
        <taxon>Agaricomycetidae</taxon>
        <taxon>Agaricales</taxon>
        <taxon>Marasmiineae</taxon>
        <taxon>Marasmiaceae</taxon>
        <taxon>Marasmius</taxon>
    </lineage>
</organism>
<sequence length="156" mass="18189">MPDIPVPPCEDLHEGCWLLLQESQPGVYYDRASMAAQEDGGLAKAYQNWIDADRDFRMYRDSGMLELLNLPVVERERWVLLQGYEVGIYADVLSAFIIGLRWEVGDLYRFSSQDRAMEFFQRKLLAGEVRTKIEKVEIVRGRMFPVRTHTWVVETL</sequence>
<reference evidence="1 2" key="1">
    <citation type="submission" date="2024-02" db="EMBL/GenBank/DDBJ databases">
        <title>A draft genome for the cacao thread blight pathogen Marasmius crinis-equi.</title>
        <authorList>
            <person name="Cohen S.P."/>
            <person name="Baruah I.K."/>
            <person name="Amoako-Attah I."/>
            <person name="Bukari Y."/>
            <person name="Meinhardt L.W."/>
            <person name="Bailey B.A."/>
        </authorList>
    </citation>
    <scope>NUCLEOTIDE SEQUENCE [LARGE SCALE GENOMIC DNA]</scope>
    <source>
        <strain evidence="1 2">GH-76</strain>
    </source>
</reference>
<proteinExistence type="predicted"/>
<dbReference type="Proteomes" id="UP001465976">
    <property type="component" value="Unassembled WGS sequence"/>
</dbReference>
<name>A0ABR3FAS5_9AGAR</name>
<gene>
    <name evidence="1" type="ORF">V5O48_009598</name>
</gene>
<protein>
    <submittedName>
        <fullName evidence="1">Uncharacterized protein</fullName>
    </submittedName>
</protein>
<comment type="caution">
    <text evidence="1">The sequence shown here is derived from an EMBL/GenBank/DDBJ whole genome shotgun (WGS) entry which is preliminary data.</text>
</comment>
<evidence type="ECO:0000313" key="2">
    <source>
        <dbReference type="Proteomes" id="UP001465976"/>
    </source>
</evidence>
<accession>A0ABR3FAS5</accession>
<keyword evidence="2" id="KW-1185">Reference proteome</keyword>